<name>E6QLT0_9ZZZZ</name>
<sequence>MGGISQEYFQICVIQLEQGSVYSFFVFDDFFAQYGLSGISRFVWTGGQNLINSMKSVCAFVFRSLRCRPA</sequence>
<reference evidence="1" key="1">
    <citation type="submission" date="2009-10" db="EMBL/GenBank/DDBJ databases">
        <title>Diversity of trophic interactions inside an arsenic-rich microbial ecosystem.</title>
        <authorList>
            <person name="Bertin P.N."/>
            <person name="Heinrich-Salmeron A."/>
            <person name="Pelletier E."/>
            <person name="Goulhen-Chollet F."/>
            <person name="Arsene-Ploetze F."/>
            <person name="Gallien S."/>
            <person name="Calteau A."/>
            <person name="Vallenet D."/>
            <person name="Casiot C."/>
            <person name="Chane-Woon-Ming B."/>
            <person name="Giloteaux L."/>
            <person name="Barakat M."/>
            <person name="Bonnefoy V."/>
            <person name="Bruneel O."/>
            <person name="Chandler M."/>
            <person name="Cleiss J."/>
            <person name="Duran R."/>
            <person name="Elbaz-Poulichet F."/>
            <person name="Fonknechten N."/>
            <person name="Lauga B."/>
            <person name="Mornico D."/>
            <person name="Ortet P."/>
            <person name="Schaeffer C."/>
            <person name="Siguier P."/>
            <person name="Alexander Thil Smith A."/>
            <person name="Van Dorsselaer A."/>
            <person name="Weissenbach J."/>
            <person name="Medigue C."/>
            <person name="Le Paslier D."/>
        </authorList>
    </citation>
    <scope>NUCLEOTIDE SEQUENCE</scope>
</reference>
<dbReference type="AlphaFoldDB" id="E6QLT0"/>
<organism evidence="1">
    <name type="scientific">mine drainage metagenome</name>
    <dbReference type="NCBI Taxonomy" id="410659"/>
    <lineage>
        <taxon>unclassified sequences</taxon>
        <taxon>metagenomes</taxon>
        <taxon>ecological metagenomes</taxon>
    </lineage>
</organism>
<evidence type="ECO:0000313" key="1">
    <source>
        <dbReference type="EMBL" id="CBI08201.1"/>
    </source>
</evidence>
<dbReference type="EMBL" id="CABQ01000192">
    <property type="protein sequence ID" value="CBI08201.1"/>
    <property type="molecule type" value="Genomic_DNA"/>
</dbReference>
<comment type="caution">
    <text evidence="1">The sequence shown here is derived from an EMBL/GenBank/DDBJ whole genome shotgun (WGS) entry which is preliminary data.</text>
</comment>
<protein>
    <submittedName>
        <fullName evidence="1">Uncharacterized protein</fullName>
    </submittedName>
</protein>
<proteinExistence type="predicted"/>
<accession>E6QLT0</accession>
<gene>
    <name evidence="1" type="ORF">CARN6_1645</name>
</gene>